<dbReference type="EMBL" id="AP019620">
    <property type="protein sequence ID" value="BBJ45703.1"/>
    <property type="molecule type" value="Genomic_DNA"/>
</dbReference>
<feature type="region of interest" description="Disordered" evidence="1">
    <location>
        <begin position="296"/>
        <end position="367"/>
    </location>
</feature>
<reference evidence="2 3" key="1">
    <citation type="journal article" date="2020" name="Int. J. Syst. Evol. Microbiol.">
        <title>Reclassification of Streptomyces castelarensis and Streptomyces sporoclivatus as later heterotypic synonyms of Streptomyces antimycoticus.</title>
        <authorList>
            <person name="Komaki H."/>
            <person name="Tamura T."/>
        </authorList>
    </citation>
    <scope>NUCLEOTIDE SEQUENCE [LARGE SCALE GENOMIC DNA]</scope>
    <source>
        <strain evidence="2 3">NBRC 100767</strain>
    </source>
</reference>
<evidence type="ECO:0000256" key="1">
    <source>
        <dbReference type="SAM" id="MobiDB-lite"/>
    </source>
</evidence>
<evidence type="ECO:0000313" key="2">
    <source>
        <dbReference type="EMBL" id="BBJ45703.1"/>
    </source>
</evidence>
<feature type="region of interest" description="Disordered" evidence="1">
    <location>
        <begin position="176"/>
        <end position="256"/>
    </location>
</feature>
<gene>
    <name evidence="2" type="ORF">SSPO_084210</name>
</gene>
<proteinExistence type="predicted"/>
<protein>
    <submittedName>
        <fullName evidence="2">Uncharacterized protein</fullName>
    </submittedName>
</protein>
<organism evidence="2 3">
    <name type="scientific">Streptomyces antimycoticus</name>
    <dbReference type="NCBI Taxonomy" id="68175"/>
    <lineage>
        <taxon>Bacteria</taxon>
        <taxon>Bacillati</taxon>
        <taxon>Actinomycetota</taxon>
        <taxon>Actinomycetes</taxon>
        <taxon>Kitasatosporales</taxon>
        <taxon>Streptomycetaceae</taxon>
        <taxon>Streptomyces</taxon>
        <taxon>Streptomyces violaceusniger group</taxon>
    </lineage>
</organism>
<evidence type="ECO:0000313" key="3">
    <source>
        <dbReference type="Proteomes" id="UP000463951"/>
    </source>
</evidence>
<sequence>MGTAPALVGQPSPESLTARLVVAALIVHMGQGVHRVPGGWFGGQGLLGQGSGLVVTPLLLAHEGEQGRVEPALPVRRGGPLDHAQRGGAVEVAQTGERDGGHRDGEPQRIARVLLQVAQEGGVAVRGRMQDTAGDDVHEGALVVVGPLAHRAPGIGQGPGDVHVGPALMADERERGMAEGESGVERHGAAERLRSPGPDLEQPVHPETVGGGGRRVRTEGETGGVRGPTCPAPGGAATGGEGGGRPRVEDGLGDGGGLCADLRDGGRLPQLATAGAPRVHSGRVVLPSAPCNRPSSVATPMLSGPGTAAPWSTRLRHSGSAVSDSRRPGPVQSTTQPTGSVRGPSPVVRETVREPSGRAEAAASRPW</sequence>
<accession>A0A499UUJ5</accession>
<name>A0A499UUJ5_9ACTN</name>
<dbReference type="AlphaFoldDB" id="A0A499UUJ5"/>
<dbReference type="Proteomes" id="UP000463951">
    <property type="component" value="Chromosome"/>
</dbReference>
<feature type="compositionally biased region" description="Basic and acidic residues" evidence="1">
    <location>
        <begin position="176"/>
        <end position="194"/>
    </location>
</feature>